<sequence>MAYQSTEATILPQNFADTSTVQLAPLGTIRRGQDSTNGEGEFIYLKGVASTAVGDLVIYDQRAGTTTRTVAGSRGPVAVAMSSNVANQYGWYQVGGAAVVKSGAAVAGASVYLTATAGTVDDAVVATDKLEGARYKTADGTPSAGLAVLQLSRPSANGNG</sequence>
<protein>
    <submittedName>
        <fullName evidence="1">Uncharacterized protein</fullName>
    </submittedName>
</protein>
<organism evidence="1 2">
    <name type="scientific">Myxococcus landrumensis</name>
    <dbReference type="NCBI Taxonomy" id="2813577"/>
    <lineage>
        <taxon>Bacteria</taxon>
        <taxon>Pseudomonadati</taxon>
        <taxon>Myxococcota</taxon>
        <taxon>Myxococcia</taxon>
        <taxon>Myxococcales</taxon>
        <taxon>Cystobacterineae</taxon>
        <taxon>Myxococcaceae</taxon>
        <taxon>Myxococcus</taxon>
    </lineage>
</organism>
<gene>
    <name evidence="1" type="ORF">JY572_38005</name>
</gene>
<dbReference type="RefSeq" id="WP_206715843.1">
    <property type="nucleotide sequence ID" value="NZ_CP071091.1"/>
</dbReference>
<keyword evidence="2" id="KW-1185">Reference proteome</keyword>
<dbReference type="EMBL" id="CP071091">
    <property type="protein sequence ID" value="QSQ14049.1"/>
    <property type="molecule type" value="Genomic_DNA"/>
</dbReference>
<reference evidence="1 2" key="1">
    <citation type="submission" date="2021-02" db="EMBL/GenBank/DDBJ databases">
        <title>De Novo genome assembly of isolated myxobacteria.</title>
        <authorList>
            <person name="Stevens D.C."/>
        </authorList>
    </citation>
    <scope>NUCLEOTIDE SEQUENCE [LARGE SCALE GENOMIC DNA]</scope>
    <source>
        <strain evidence="1 2">SCHIC003</strain>
    </source>
</reference>
<evidence type="ECO:0000313" key="1">
    <source>
        <dbReference type="EMBL" id="QSQ14049.1"/>
    </source>
</evidence>
<accession>A0ABX7N6K8</accession>
<proteinExistence type="predicted"/>
<dbReference type="Proteomes" id="UP000663090">
    <property type="component" value="Chromosome"/>
</dbReference>
<name>A0ABX7N6K8_9BACT</name>
<evidence type="ECO:0000313" key="2">
    <source>
        <dbReference type="Proteomes" id="UP000663090"/>
    </source>
</evidence>